<dbReference type="EMBL" id="QFZK01000007">
    <property type="protein sequence ID" value="RFO96474.1"/>
    <property type="molecule type" value="Genomic_DNA"/>
</dbReference>
<protein>
    <submittedName>
        <fullName evidence="2">DUF4178 domain-containing protein</fullName>
    </submittedName>
</protein>
<proteinExistence type="predicted"/>
<dbReference type="OrthoDB" id="228033at2"/>
<organism evidence="2 3">
    <name type="scientific">Rhodoferax lacus</name>
    <dbReference type="NCBI Taxonomy" id="2184758"/>
    <lineage>
        <taxon>Bacteria</taxon>
        <taxon>Pseudomonadati</taxon>
        <taxon>Pseudomonadota</taxon>
        <taxon>Betaproteobacteria</taxon>
        <taxon>Burkholderiales</taxon>
        <taxon>Comamonadaceae</taxon>
        <taxon>Rhodoferax</taxon>
    </lineage>
</organism>
<evidence type="ECO:0000313" key="3">
    <source>
        <dbReference type="Proteomes" id="UP000260665"/>
    </source>
</evidence>
<name>A0A3E1RAT2_9BURK</name>
<dbReference type="RefSeq" id="WP_117177697.1">
    <property type="nucleotide sequence ID" value="NZ_QFZK01000007.1"/>
</dbReference>
<sequence>MATPSPQRSYRAPCPGCGAPVEFRSAQSTHAICAYCQSLVVRQGEVLKRIGKMAELFDDHSPLQLQSAGTWKGQAFTLVGRLQYKYGEGTWTEWHALLADGSSAWLAEDNGAYVFAVPQLSQPQQRTLPAAEFFRVGATTAINGRSFSVASNQTVSLLSAQGELPRLPELGRPFALVELRSQGDAAGQDSAAVLSLDYGQTPPAISLGQPVLLEDLKLSGLRDASAKDEKGRAFNCPSCGAALSLQLSTTQSMTCGSCHSIIDVSQGIGGELKHAAQDEPVQPLIALGSSGTLQGVAWQVVGYQHRMGNAPTDPDEHFGWDEYLLFNRKRGFTFLVSSSEGWSIVKPATGAPVVSSNGQSATYLGTRYLLKESYTAETSYVLGEFYWQVQRGQHTSNRDYSDGKNLLSMEQSAQELTWSVGGMVSSDTVAQAFGLQDQQAMLQHSDAKPFAVGGAFWLRPDFWVFVVIVLVMLSFTTCSNNCDPNTQNCSSSTGGVRTSGGSFGGFSTGGGHK</sequence>
<feature type="domain" description="DUF4178" evidence="1">
    <location>
        <begin position="287"/>
        <end position="424"/>
    </location>
</feature>
<gene>
    <name evidence="2" type="ORF">DIC66_12580</name>
</gene>
<reference evidence="2 3" key="1">
    <citation type="submission" date="2018-05" db="EMBL/GenBank/DDBJ databases">
        <title>Rhodoferax soyangensis sp.nov., isolated from an oligotrophic freshwater lake.</title>
        <authorList>
            <person name="Park M."/>
        </authorList>
    </citation>
    <scope>NUCLEOTIDE SEQUENCE [LARGE SCALE GENOMIC DNA]</scope>
    <source>
        <strain evidence="2 3">IMCC26218</strain>
    </source>
</reference>
<keyword evidence="3" id="KW-1185">Reference proteome</keyword>
<dbReference type="Proteomes" id="UP000260665">
    <property type="component" value="Unassembled WGS sequence"/>
</dbReference>
<dbReference type="InterPro" id="IPR025235">
    <property type="entry name" value="DUF4178"/>
</dbReference>
<accession>A0A3E1RAT2</accession>
<comment type="caution">
    <text evidence="2">The sequence shown here is derived from an EMBL/GenBank/DDBJ whole genome shotgun (WGS) entry which is preliminary data.</text>
</comment>
<evidence type="ECO:0000259" key="1">
    <source>
        <dbReference type="Pfam" id="PF13785"/>
    </source>
</evidence>
<feature type="domain" description="DUF4178" evidence="1">
    <location>
        <begin position="65"/>
        <end position="184"/>
    </location>
</feature>
<dbReference type="AlphaFoldDB" id="A0A3E1RAT2"/>
<dbReference type="Pfam" id="PF13785">
    <property type="entry name" value="DUF4178"/>
    <property type="match status" value="2"/>
</dbReference>
<evidence type="ECO:0000313" key="2">
    <source>
        <dbReference type="EMBL" id="RFO96474.1"/>
    </source>
</evidence>